<evidence type="ECO:0000313" key="1">
    <source>
        <dbReference type="EMBL" id="KAK0648505.1"/>
    </source>
</evidence>
<dbReference type="Proteomes" id="UP001174936">
    <property type="component" value="Unassembled WGS sequence"/>
</dbReference>
<gene>
    <name evidence="1" type="ORF">B0T16DRAFT_408316</name>
</gene>
<name>A0AA39YAR8_9PEZI</name>
<sequence>MFSVFDFFLCLPRCKRRKLKSLPESVTVSPQPTLHTFHPEPLPPPTTLIPAMETSKVPAVGVDESDMHDVLGAIFGRGIYEVALDRDVYRISAPRKLTRHERRKFGG</sequence>
<evidence type="ECO:0000313" key="2">
    <source>
        <dbReference type="Proteomes" id="UP001174936"/>
    </source>
</evidence>
<accession>A0AA39YAR8</accession>
<keyword evidence="2" id="KW-1185">Reference proteome</keyword>
<organism evidence="1 2">
    <name type="scientific">Cercophora newfieldiana</name>
    <dbReference type="NCBI Taxonomy" id="92897"/>
    <lineage>
        <taxon>Eukaryota</taxon>
        <taxon>Fungi</taxon>
        <taxon>Dikarya</taxon>
        <taxon>Ascomycota</taxon>
        <taxon>Pezizomycotina</taxon>
        <taxon>Sordariomycetes</taxon>
        <taxon>Sordariomycetidae</taxon>
        <taxon>Sordariales</taxon>
        <taxon>Lasiosphaeriaceae</taxon>
        <taxon>Cercophora</taxon>
    </lineage>
</organism>
<dbReference type="AlphaFoldDB" id="A0AA39YAR8"/>
<protein>
    <submittedName>
        <fullName evidence="1">Uncharacterized protein</fullName>
    </submittedName>
</protein>
<proteinExistence type="predicted"/>
<dbReference type="EMBL" id="JAULSV010000003">
    <property type="protein sequence ID" value="KAK0648505.1"/>
    <property type="molecule type" value="Genomic_DNA"/>
</dbReference>
<reference evidence="1" key="1">
    <citation type="submission" date="2023-06" db="EMBL/GenBank/DDBJ databases">
        <title>Genome-scale phylogeny and comparative genomics of the fungal order Sordariales.</title>
        <authorList>
            <consortium name="Lawrence Berkeley National Laboratory"/>
            <person name="Hensen N."/>
            <person name="Bonometti L."/>
            <person name="Westerberg I."/>
            <person name="Brannstrom I.O."/>
            <person name="Guillou S."/>
            <person name="Cros-Aarteil S."/>
            <person name="Calhoun S."/>
            <person name="Haridas S."/>
            <person name="Kuo A."/>
            <person name="Mondo S."/>
            <person name="Pangilinan J."/>
            <person name="Riley R."/>
            <person name="Labutti K."/>
            <person name="Andreopoulos B."/>
            <person name="Lipzen A."/>
            <person name="Chen C."/>
            <person name="Yanf M."/>
            <person name="Daum C."/>
            <person name="Ng V."/>
            <person name="Clum A."/>
            <person name="Steindorff A."/>
            <person name="Ohm R."/>
            <person name="Martin F."/>
            <person name="Silar P."/>
            <person name="Natvig D."/>
            <person name="Lalanne C."/>
            <person name="Gautier V."/>
            <person name="Ament-Velasquez S.L."/>
            <person name="Kruys A."/>
            <person name="Hutchinson M.I."/>
            <person name="Powell A.J."/>
            <person name="Barry K."/>
            <person name="Miller A.N."/>
            <person name="Grigoriev I.V."/>
            <person name="Debuchy R."/>
            <person name="Gladieux P."/>
            <person name="Thoren M.H."/>
            <person name="Johannesson H."/>
        </authorList>
    </citation>
    <scope>NUCLEOTIDE SEQUENCE</scope>
    <source>
        <strain evidence="1">SMH2532-1</strain>
    </source>
</reference>
<comment type="caution">
    <text evidence="1">The sequence shown here is derived from an EMBL/GenBank/DDBJ whole genome shotgun (WGS) entry which is preliminary data.</text>
</comment>